<gene>
    <name evidence="2" type="ORF">HU200_035959</name>
</gene>
<keyword evidence="1" id="KW-0472">Membrane</keyword>
<feature type="transmembrane region" description="Helical" evidence="1">
    <location>
        <begin position="180"/>
        <end position="199"/>
    </location>
</feature>
<accession>A0A835BH38</accession>
<organism evidence="2 3">
    <name type="scientific">Digitaria exilis</name>
    <dbReference type="NCBI Taxonomy" id="1010633"/>
    <lineage>
        <taxon>Eukaryota</taxon>
        <taxon>Viridiplantae</taxon>
        <taxon>Streptophyta</taxon>
        <taxon>Embryophyta</taxon>
        <taxon>Tracheophyta</taxon>
        <taxon>Spermatophyta</taxon>
        <taxon>Magnoliopsida</taxon>
        <taxon>Liliopsida</taxon>
        <taxon>Poales</taxon>
        <taxon>Poaceae</taxon>
        <taxon>PACMAD clade</taxon>
        <taxon>Panicoideae</taxon>
        <taxon>Panicodae</taxon>
        <taxon>Paniceae</taxon>
        <taxon>Anthephorinae</taxon>
        <taxon>Digitaria</taxon>
    </lineage>
</organism>
<dbReference type="InterPro" id="IPR026082">
    <property type="entry name" value="ABCA"/>
</dbReference>
<name>A0A835BH38_9POAL</name>
<dbReference type="PANTHER" id="PTHR19229">
    <property type="entry name" value="ATP-BINDING CASSETTE TRANSPORTER SUBFAMILY A ABCA"/>
    <property type="match status" value="1"/>
</dbReference>
<feature type="transmembrane region" description="Helical" evidence="1">
    <location>
        <begin position="148"/>
        <end position="168"/>
    </location>
</feature>
<dbReference type="GO" id="GO:0140359">
    <property type="term" value="F:ABC-type transporter activity"/>
    <property type="evidence" value="ECO:0007669"/>
    <property type="project" value="InterPro"/>
</dbReference>
<dbReference type="PANTHER" id="PTHR19229:SF141">
    <property type="entry name" value="OS08G0398350 PROTEIN"/>
    <property type="match status" value="1"/>
</dbReference>
<dbReference type="OrthoDB" id="8061355at2759"/>
<evidence type="ECO:0008006" key="4">
    <source>
        <dbReference type="Google" id="ProtNLM"/>
    </source>
</evidence>
<evidence type="ECO:0000313" key="2">
    <source>
        <dbReference type="EMBL" id="KAF8697366.1"/>
    </source>
</evidence>
<dbReference type="GO" id="GO:0005319">
    <property type="term" value="F:lipid transporter activity"/>
    <property type="evidence" value="ECO:0007669"/>
    <property type="project" value="TreeGrafter"/>
</dbReference>
<keyword evidence="3" id="KW-1185">Reference proteome</keyword>
<evidence type="ECO:0000313" key="3">
    <source>
        <dbReference type="Proteomes" id="UP000636709"/>
    </source>
</evidence>
<proteinExistence type="predicted"/>
<dbReference type="Proteomes" id="UP000636709">
    <property type="component" value="Unassembled WGS sequence"/>
</dbReference>
<dbReference type="SUPFAM" id="SSF52540">
    <property type="entry name" value="P-loop containing nucleoside triphosphate hydrolases"/>
    <property type="match status" value="1"/>
</dbReference>
<dbReference type="AlphaFoldDB" id="A0A835BH38"/>
<protein>
    <recommendedName>
        <fullName evidence="4">ABC transporter domain-containing protein</fullName>
    </recommendedName>
</protein>
<dbReference type="Gene3D" id="3.40.50.300">
    <property type="entry name" value="P-loop containing nucleotide triphosphate hydrolases"/>
    <property type="match status" value="1"/>
</dbReference>
<keyword evidence="1" id="KW-0812">Transmembrane</keyword>
<dbReference type="EMBL" id="JACEFO010001874">
    <property type="protein sequence ID" value="KAF8697366.1"/>
    <property type="molecule type" value="Genomic_DNA"/>
</dbReference>
<reference evidence="2" key="1">
    <citation type="submission" date="2020-07" db="EMBL/GenBank/DDBJ databases">
        <title>Genome sequence and genetic diversity analysis of an under-domesticated orphan crop, white fonio (Digitaria exilis).</title>
        <authorList>
            <person name="Bennetzen J.L."/>
            <person name="Chen S."/>
            <person name="Ma X."/>
            <person name="Wang X."/>
            <person name="Yssel A.E.J."/>
            <person name="Chaluvadi S.R."/>
            <person name="Johnson M."/>
            <person name="Gangashetty P."/>
            <person name="Hamidou F."/>
            <person name="Sanogo M.D."/>
            <person name="Zwaenepoel A."/>
            <person name="Wallace J."/>
            <person name="Van De Peer Y."/>
            <person name="Van Deynze A."/>
        </authorList>
    </citation>
    <scope>NUCLEOTIDE SEQUENCE</scope>
    <source>
        <tissue evidence="2">Leaves</tissue>
    </source>
</reference>
<keyword evidence="1" id="KW-1133">Transmembrane helix</keyword>
<dbReference type="GO" id="GO:0016020">
    <property type="term" value="C:membrane"/>
    <property type="evidence" value="ECO:0007669"/>
    <property type="project" value="InterPro"/>
</dbReference>
<evidence type="ECO:0000256" key="1">
    <source>
        <dbReference type="SAM" id="Phobius"/>
    </source>
</evidence>
<comment type="caution">
    <text evidence="2">The sequence shown here is derived from an EMBL/GenBank/DDBJ whole genome shotgun (WGS) entry which is preliminary data.</text>
</comment>
<dbReference type="InterPro" id="IPR027417">
    <property type="entry name" value="P-loop_NTPase"/>
</dbReference>
<sequence>MQHVVDSELGRPPFRCPAQALTCAAREPPGWPALVQVPGNEARALTPLHPWRCDDASSEEENNNCPAAVLITGRKRQLAERLGRGLFPRVPAEYYLGTDDASDTPDYFEMFSRVVPASTAYLKLLLGAGAEIHLEYLKEMPKPETRMMLDLTTLLSALFFTWIVQLLLPVSWFGYSLESQLLSCIEFILSLVNVSMIFLEHWLVKMQLFPAFSLYRGIYDLAGYAYAGRNMGKPEKTNMRSMIICNNLKKVYAGKNGNPDKIAVRGLSLALYRGQCFGMLGPSGSGKTSFINMVSDNS</sequence>